<dbReference type="GO" id="GO:0015631">
    <property type="term" value="F:tubulin binding"/>
    <property type="evidence" value="ECO:0007669"/>
    <property type="project" value="InterPro"/>
</dbReference>
<dbReference type="InterPro" id="IPR012945">
    <property type="entry name" value="Tubulin-bd_cofactor_C_dom"/>
</dbReference>
<evidence type="ECO:0000256" key="2">
    <source>
        <dbReference type="ARBA" id="ARBA00008848"/>
    </source>
</evidence>
<feature type="region of interest" description="Disordered" evidence="6">
    <location>
        <begin position="149"/>
        <end position="173"/>
    </location>
</feature>
<dbReference type="InterPro" id="IPR031925">
    <property type="entry name" value="TBCC_N"/>
</dbReference>
<dbReference type="InterPro" id="IPR038397">
    <property type="entry name" value="TBCC_N_sf"/>
</dbReference>
<keyword evidence="4" id="KW-0007">Acetylation</keyword>
<name>F4PJ03_CACFS</name>
<dbReference type="RefSeq" id="XP_004362140.1">
    <property type="nucleotide sequence ID" value="XM_004362083.1"/>
</dbReference>
<dbReference type="PANTHER" id="PTHR15139:SF0">
    <property type="entry name" value="TUBULIN-SPECIFIC CHAPERONE C"/>
    <property type="match status" value="1"/>
</dbReference>
<dbReference type="EMBL" id="GL883007">
    <property type="protein sequence ID" value="EGG24289.1"/>
    <property type="molecule type" value="Genomic_DNA"/>
</dbReference>
<dbReference type="Gene3D" id="1.20.58.1250">
    <property type="entry name" value="Tubulin Binding Cofactor C, N-terminal domain"/>
    <property type="match status" value="1"/>
</dbReference>
<feature type="domain" description="C-CAP/cofactor C-like" evidence="7">
    <location>
        <begin position="165"/>
        <end position="331"/>
    </location>
</feature>
<dbReference type="AlphaFoldDB" id="F4PJ03"/>
<feature type="compositionally biased region" description="Polar residues" evidence="6">
    <location>
        <begin position="51"/>
        <end position="60"/>
    </location>
</feature>
<evidence type="ECO:0000256" key="1">
    <source>
        <dbReference type="ARBA" id="ARBA00004496"/>
    </source>
</evidence>
<evidence type="ECO:0000256" key="4">
    <source>
        <dbReference type="ARBA" id="ARBA00022990"/>
    </source>
</evidence>
<feature type="compositionally biased region" description="Basic and acidic residues" evidence="6">
    <location>
        <begin position="26"/>
        <end position="50"/>
    </location>
</feature>
<dbReference type="GeneID" id="14875907"/>
<evidence type="ECO:0000313" key="8">
    <source>
        <dbReference type="EMBL" id="EGG24289.1"/>
    </source>
</evidence>
<dbReference type="InterPro" id="IPR027684">
    <property type="entry name" value="TBCC"/>
</dbReference>
<dbReference type="Pfam" id="PF16752">
    <property type="entry name" value="TBCC_N"/>
    <property type="match status" value="1"/>
</dbReference>
<accession>F4PJ03</accession>
<dbReference type="GO" id="GO:0005737">
    <property type="term" value="C:cytoplasm"/>
    <property type="evidence" value="ECO:0007669"/>
    <property type="project" value="UniProtKB-SubCell"/>
</dbReference>
<protein>
    <recommendedName>
        <fullName evidence="7">C-CAP/cofactor C-like domain-containing protein</fullName>
    </recommendedName>
</protein>
<dbReference type="InterPro" id="IPR016098">
    <property type="entry name" value="CAP/MinC_C"/>
</dbReference>
<reference evidence="9" key="1">
    <citation type="journal article" date="2011" name="Genome Res.">
        <title>Phylogeny-wide analysis of social amoeba genomes highlights ancient origins for complex intercellular communication.</title>
        <authorList>
            <person name="Heidel A.J."/>
            <person name="Lawal H.M."/>
            <person name="Felder M."/>
            <person name="Schilde C."/>
            <person name="Helps N.R."/>
            <person name="Tunggal B."/>
            <person name="Rivero F."/>
            <person name="John U."/>
            <person name="Schleicher M."/>
            <person name="Eichinger L."/>
            <person name="Platzer M."/>
            <person name="Noegel A.A."/>
            <person name="Schaap P."/>
            <person name="Gloeckner G."/>
        </authorList>
    </citation>
    <scope>NUCLEOTIDE SEQUENCE [LARGE SCALE GENOMIC DNA]</scope>
    <source>
        <strain evidence="9">SH3</strain>
    </source>
</reference>
<dbReference type="Gene3D" id="2.160.20.70">
    <property type="match status" value="1"/>
</dbReference>
<dbReference type="OrthoDB" id="194775at2759"/>
<dbReference type="PROSITE" id="PS51329">
    <property type="entry name" value="C_CAP_COFACTOR_C"/>
    <property type="match status" value="1"/>
</dbReference>
<comment type="subcellular location">
    <subcellularLocation>
        <location evidence="1">Cytoplasm</location>
    </subcellularLocation>
</comment>
<feature type="region of interest" description="Disordered" evidence="6">
    <location>
        <begin position="1"/>
        <end position="20"/>
    </location>
</feature>
<evidence type="ECO:0000259" key="7">
    <source>
        <dbReference type="PROSITE" id="PS51329"/>
    </source>
</evidence>
<dbReference type="Pfam" id="PF07986">
    <property type="entry name" value="TBCC"/>
    <property type="match status" value="1"/>
</dbReference>
<dbReference type="STRING" id="1054147.F4PJ03"/>
<organism evidence="8 9">
    <name type="scientific">Cavenderia fasciculata</name>
    <name type="common">Slime mold</name>
    <name type="synonym">Dictyostelium fasciculatum</name>
    <dbReference type="NCBI Taxonomy" id="261658"/>
    <lineage>
        <taxon>Eukaryota</taxon>
        <taxon>Amoebozoa</taxon>
        <taxon>Evosea</taxon>
        <taxon>Eumycetozoa</taxon>
        <taxon>Dictyostelia</taxon>
        <taxon>Acytosteliales</taxon>
        <taxon>Cavenderiaceae</taxon>
        <taxon>Cavenderia</taxon>
    </lineage>
</organism>
<evidence type="ECO:0000313" key="9">
    <source>
        <dbReference type="Proteomes" id="UP000007797"/>
    </source>
</evidence>
<evidence type="ECO:0000256" key="6">
    <source>
        <dbReference type="SAM" id="MobiDB-lite"/>
    </source>
</evidence>
<keyword evidence="3" id="KW-0963">Cytoplasm</keyword>
<feature type="compositionally biased region" description="Low complexity" evidence="6">
    <location>
        <begin position="1"/>
        <end position="19"/>
    </location>
</feature>
<dbReference type="GO" id="GO:0007023">
    <property type="term" value="P:post-chaperonin tubulin folding pathway"/>
    <property type="evidence" value="ECO:0007669"/>
    <property type="project" value="InterPro"/>
</dbReference>
<feature type="compositionally biased region" description="Low complexity" evidence="6">
    <location>
        <begin position="149"/>
        <end position="164"/>
    </location>
</feature>
<dbReference type="KEGG" id="dfa:DFA_06439"/>
<feature type="region of interest" description="Disordered" evidence="6">
    <location>
        <begin position="26"/>
        <end position="60"/>
    </location>
</feature>
<dbReference type="OMA" id="CDAMRFG"/>
<dbReference type="PANTHER" id="PTHR15139">
    <property type="entry name" value="TUBULIN FOLDING COFACTOR C"/>
    <property type="match status" value="1"/>
</dbReference>
<dbReference type="InterPro" id="IPR017901">
    <property type="entry name" value="C-CAP_CF_C-like"/>
</dbReference>
<dbReference type="Proteomes" id="UP000007797">
    <property type="component" value="Unassembled WGS sequence"/>
</dbReference>
<keyword evidence="9" id="KW-1185">Reference proteome</keyword>
<comment type="subunit">
    <text evidence="5">Supercomplex made of cofactors A to E. Cofactors A and D function by capturing and stabilizing tubulin in a quasi-native conformation. Cofactor E binds to the cofactor D-tubulin complex; interaction with cofactor C then causes the release of tubulin polypeptides that are committed to the native state.</text>
</comment>
<gene>
    <name evidence="8" type="ORF">DFA_06439</name>
</gene>
<comment type="similarity">
    <text evidence="2">Belongs to the TBCC family.</text>
</comment>
<dbReference type="GO" id="GO:0007021">
    <property type="term" value="P:tubulin complex assembly"/>
    <property type="evidence" value="ECO:0007669"/>
    <property type="project" value="TreeGrafter"/>
</dbReference>
<evidence type="ECO:0000256" key="3">
    <source>
        <dbReference type="ARBA" id="ARBA00022490"/>
    </source>
</evidence>
<sequence length="353" mass="40611">MYIMFNNNNNNNTNTSSNSQLNEIAQRLEQRDEEREELKRKKKQENDRNQIDQNTTKSLTDTSNDINTIIQLSNENTQIQQQQLNGINESISTLKKLFNESIILLTQYDVRLIQDSINKIDSKCLQVKNKITPKSKFSFAKKTTTCSISPSPTPIVQKQQQQQQPTKPNDTNETIISNSRILNIKSQTLNFQCNQSSGDNNNELSIAKITDSTLIINKKLDNHEDSGKQEEEITSLQIDQIKNSKIIIYGIVDGSVFIDHANDSIFVISSRQIRIHNCHNCQFYIHTKSNPIIETCKSVSFAPYPFTNNNNNNNDTTANNDNWKHVNDFDWLQTNIPSPNWNIIDQNNRINFE</sequence>
<evidence type="ECO:0000256" key="5">
    <source>
        <dbReference type="ARBA" id="ARBA00026055"/>
    </source>
</evidence>
<proteinExistence type="inferred from homology"/>